<protein>
    <submittedName>
        <fullName evidence="1">Uncharacterized protein</fullName>
    </submittedName>
</protein>
<proteinExistence type="predicted"/>
<sequence>MAWASNRRAYPLISVEDHGARIEQSGNRTRKCSIRRSKKKILFPFLLRMEALLRRCCACVMPESQSKLMHRLSIKLRTPRTPPNNYY</sequence>
<name>A0A1Q3DVB6_LENED</name>
<reference evidence="1 2" key="2">
    <citation type="submission" date="2017-02" db="EMBL/GenBank/DDBJ databases">
        <title>A genome survey and senescence transcriptome analysis in Lentinula edodes.</title>
        <authorList>
            <person name="Sakamoto Y."/>
            <person name="Nakade K."/>
            <person name="Sato S."/>
            <person name="Yoshida Y."/>
            <person name="Miyazaki K."/>
            <person name="Natsume S."/>
            <person name="Konno N."/>
        </authorList>
    </citation>
    <scope>NUCLEOTIDE SEQUENCE [LARGE SCALE GENOMIC DNA]</scope>
    <source>
        <strain evidence="1 2">NBRC 111202</strain>
    </source>
</reference>
<gene>
    <name evidence="1" type="ORF">LENED_000104</name>
</gene>
<dbReference type="EMBL" id="BDGU01000002">
    <property type="protein sequence ID" value="GAV98708.1"/>
    <property type="molecule type" value="Genomic_DNA"/>
</dbReference>
<dbReference type="AlphaFoldDB" id="A0A1Q3DVB6"/>
<evidence type="ECO:0000313" key="1">
    <source>
        <dbReference type="EMBL" id="GAV98708.1"/>
    </source>
</evidence>
<evidence type="ECO:0000313" key="2">
    <source>
        <dbReference type="Proteomes" id="UP000188533"/>
    </source>
</evidence>
<reference evidence="1 2" key="1">
    <citation type="submission" date="2016-08" db="EMBL/GenBank/DDBJ databases">
        <authorList>
            <consortium name="Lentinula edodes genome sequencing consortium"/>
            <person name="Sakamoto Y."/>
            <person name="Nakade K."/>
            <person name="Sato S."/>
            <person name="Yoshida Y."/>
            <person name="Miyazaki K."/>
            <person name="Natsume S."/>
            <person name="Konno N."/>
        </authorList>
    </citation>
    <scope>NUCLEOTIDE SEQUENCE [LARGE SCALE GENOMIC DNA]</scope>
    <source>
        <strain evidence="1 2">NBRC 111202</strain>
    </source>
</reference>
<accession>A0A1Q3DVB6</accession>
<organism evidence="1 2">
    <name type="scientific">Lentinula edodes</name>
    <name type="common">Shiitake mushroom</name>
    <name type="synonym">Lentinus edodes</name>
    <dbReference type="NCBI Taxonomy" id="5353"/>
    <lineage>
        <taxon>Eukaryota</taxon>
        <taxon>Fungi</taxon>
        <taxon>Dikarya</taxon>
        <taxon>Basidiomycota</taxon>
        <taxon>Agaricomycotina</taxon>
        <taxon>Agaricomycetes</taxon>
        <taxon>Agaricomycetidae</taxon>
        <taxon>Agaricales</taxon>
        <taxon>Marasmiineae</taxon>
        <taxon>Omphalotaceae</taxon>
        <taxon>Lentinula</taxon>
    </lineage>
</organism>
<dbReference type="Proteomes" id="UP000188533">
    <property type="component" value="Unassembled WGS sequence"/>
</dbReference>
<keyword evidence="2" id="KW-1185">Reference proteome</keyword>
<comment type="caution">
    <text evidence="1">The sequence shown here is derived from an EMBL/GenBank/DDBJ whole genome shotgun (WGS) entry which is preliminary data.</text>
</comment>